<dbReference type="EMBL" id="JBAMIC010000010">
    <property type="protein sequence ID" value="KAK7102867.1"/>
    <property type="molecule type" value="Genomic_DNA"/>
</dbReference>
<dbReference type="InterPro" id="IPR006222">
    <property type="entry name" value="GCVT_N"/>
</dbReference>
<dbReference type="InterPro" id="IPR028896">
    <property type="entry name" value="GcvT/YgfZ/DmdA"/>
</dbReference>
<dbReference type="FunFam" id="4.10.1250.10:FF:000002">
    <property type="entry name" value="Aminomethyltransferase"/>
    <property type="match status" value="1"/>
</dbReference>
<evidence type="ECO:0000256" key="5">
    <source>
        <dbReference type="ARBA" id="ARBA00022576"/>
    </source>
</evidence>
<evidence type="ECO:0000256" key="1">
    <source>
        <dbReference type="ARBA" id="ARBA00003631"/>
    </source>
</evidence>
<dbReference type="GO" id="GO:0004047">
    <property type="term" value="F:aminomethyltransferase activity"/>
    <property type="evidence" value="ECO:0007669"/>
    <property type="project" value="UniProtKB-EC"/>
</dbReference>
<dbReference type="FunFam" id="3.30.70.1400:FF:000001">
    <property type="entry name" value="Aminomethyltransferase"/>
    <property type="match status" value="1"/>
</dbReference>
<dbReference type="Gene3D" id="4.10.1250.10">
    <property type="entry name" value="Aminomethyltransferase fragment"/>
    <property type="match status" value="1"/>
</dbReference>
<comment type="subunit">
    <text evidence="4 11">The glycine cleavage system is composed of four proteins: P, T, L and H.</text>
</comment>
<keyword evidence="5 11" id="KW-0032">Aminotransferase</keyword>
<name>A0AAN9BCE1_9CAEN</name>
<evidence type="ECO:0000256" key="10">
    <source>
        <dbReference type="PIRSR" id="PIRSR006487-1"/>
    </source>
</evidence>
<dbReference type="Gene3D" id="2.40.30.110">
    <property type="entry name" value="Aminomethyltransferase beta-barrel domains"/>
    <property type="match status" value="1"/>
</dbReference>
<dbReference type="Proteomes" id="UP001374579">
    <property type="component" value="Unassembled WGS sequence"/>
</dbReference>
<dbReference type="PANTHER" id="PTHR43757">
    <property type="entry name" value="AMINOMETHYLTRANSFERASE"/>
    <property type="match status" value="1"/>
</dbReference>
<comment type="function">
    <text evidence="1 11">The glycine cleavage system catalyzes the degradation of glycine.</text>
</comment>
<keyword evidence="6 11" id="KW-0808">Transferase</keyword>
<dbReference type="SUPFAM" id="SSF101790">
    <property type="entry name" value="Aminomethyltransferase beta-barrel domain"/>
    <property type="match status" value="1"/>
</dbReference>
<dbReference type="SUPFAM" id="SSF103025">
    <property type="entry name" value="Folate-binding domain"/>
    <property type="match status" value="1"/>
</dbReference>
<dbReference type="InterPro" id="IPR027266">
    <property type="entry name" value="TrmE/GcvT-like"/>
</dbReference>
<dbReference type="FunFam" id="2.40.30.110:FF:000002">
    <property type="entry name" value="Aminomethyltransferase"/>
    <property type="match status" value="1"/>
</dbReference>
<protein>
    <recommendedName>
        <fullName evidence="11">Aminomethyltransferase</fullName>
        <ecNumber evidence="11">2.1.2.10</ecNumber>
    </recommendedName>
    <alternativeName>
        <fullName evidence="11">Glycine cleavage system T protein</fullName>
    </alternativeName>
</protein>
<dbReference type="GO" id="GO:0005960">
    <property type="term" value="C:glycine cleavage complex"/>
    <property type="evidence" value="ECO:0007669"/>
    <property type="project" value="InterPro"/>
</dbReference>
<reference evidence="14 15" key="1">
    <citation type="submission" date="2024-02" db="EMBL/GenBank/DDBJ databases">
        <title>Chromosome-scale genome assembly of the rough periwinkle Littorina saxatilis.</title>
        <authorList>
            <person name="De Jode A."/>
            <person name="Faria R."/>
            <person name="Formenti G."/>
            <person name="Sims Y."/>
            <person name="Smith T.P."/>
            <person name="Tracey A."/>
            <person name="Wood J.M.D."/>
            <person name="Zagrodzka Z.B."/>
            <person name="Johannesson K."/>
            <person name="Butlin R.K."/>
            <person name="Leder E.H."/>
        </authorList>
    </citation>
    <scope>NUCLEOTIDE SEQUENCE [LARGE SCALE GENOMIC DNA]</scope>
    <source>
        <strain evidence="14">Snail1</strain>
        <tissue evidence="14">Muscle</tissue>
    </source>
</reference>
<comment type="catalytic activity">
    <reaction evidence="9 11">
        <text>N(6)-[(R)-S(8)-aminomethyldihydrolipoyl]-L-lysyl-[protein] + (6S)-5,6,7,8-tetrahydrofolate = N(6)-[(R)-dihydrolipoyl]-L-lysyl-[protein] + (6R)-5,10-methylene-5,6,7,8-tetrahydrofolate + NH4(+)</text>
        <dbReference type="Rhea" id="RHEA:16945"/>
        <dbReference type="Rhea" id="RHEA-COMP:10475"/>
        <dbReference type="Rhea" id="RHEA-COMP:10492"/>
        <dbReference type="ChEBI" id="CHEBI:15636"/>
        <dbReference type="ChEBI" id="CHEBI:28938"/>
        <dbReference type="ChEBI" id="CHEBI:57453"/>
        <dbReference type="ChEBI" id="CHEBI:83100"/>
        <dbReference type="ChEBI" id="CHEBI:83143"/>
        <dbReference type="EC" id="2.1.2.10"/>
    </reaction>
</comment>
<evidence type="ECO:0000256" key="3">
    <source>
        <dbReference type="ARBA" id="ARBA00008609"/>
    </source>
</evidence>
<dbReference type="PANTHER" id="PTHR43757:SF16">
    <property type="entry name" value="AMINOMETHYLTRANSFERASE, MITOCHONDRIAL"/>
    <property type="match status" value="1"/>
</dbReference>
<dbReference type="Pfam" id="PF08669">
    <property type="entry name" value="GCV_T_C"/>
    <property type="match status" value="1"/>
</dbReference>
<keyword evidence="8 11" id="KW-0496">Mitochondrion</keyword>
<feature type="domain" description="GCVT N-terminal" evidence="12">
    <location>
        <begin position="35"/>
        <end position="293"/>
    </location>
</feature>
<evidence type="ECO:0000256" key="7">
    <source>
        <dbReference type="ARBA" id="ARBA00022946"/>
    </source>
</evidence>
<evidence type="ECO:0000256" key="11">
    <source>
        <dbReference type="RuleBase" id="RU003981"/>
    </source>
</evidence>
<evidence type="ECO:0000259" key="13">
    <source>
        <dbReference type="Pfam" id="PF08669"/>
    </source>
</evidence>
<comment type="caution">
    <text evidence="14">The sequence shown here is derived from an EMBL/GenBank/DDBJ whole genome shotgun (WGS) entry which is preliminary data.</text>
</comment>
<proteinExistence type="inferred from homology"/>
<evidence type="ECO:0000256" key="6">
    <source>
        <dbReference type="ARBA" id="ARBA00022679"/>
    </source>
</evidence>
<dbReference type="InterPro" id="IPR013977">
    <property type="entry name" value="GcvT_C"/>
</dbReference>
<sequence length="403" mass="44253">MRLLRIGSAVLTRCRTTLHPARKYATERNLQRTCLYDFHVSQGAKMVPFAGWEMPVQYKTSISEEHFQVRNSVGIFDVSHMLQSHVSGADRCAMMESLVVGDIAGLKDNTGTLTVFTQYRGGILDDLIVTSTDQGYLYVVSNAGCIDKDWTNMVEAENIFRDAHRDVKLERNMNALIAVQGPLMTKALQPLVNFDLSKLPFMTSTLGSVAGVQNCRVSRCGYTGEDGVEISVPQGDIVNVLEKLLASKDADVKMIGLGARDSLRLEAGLCLYGNDIDETTTPVEASLTWVVGKARRQKADFPGAEIIVEQIKSKPTRRRVGFLSTGPPARGGAVIYDSNGVKVIGKITSGCPSPTLKQNVAMGYVKKDFAKNGTNVKIEIRKKLHDAQVAKMPFVPTNYYIPK</sequence>
<dbReference type="PIRSF" id="PIRSF006487">
    <property type="entry name" value="GcvT"/>
    <property type="match status" value="1"/>
</dbReference>
<keyword evidence="7 11" id="KW-0809">Transit peptide</keyword>
<feature type="binding site" evidence="10">
    <location>
        <position position="229"/>
    </location>
    <ligand>
        <name>substrate</name>
    </ligand>
</feature>
<dbReference type="GO" id="GO:0008483">
    <property type="term" value="F:transaminase activity"/>
    <property type="evidence" value="ECO:0007669"/>
    <property type="project" value="UniProtKB-KW"/>
</dbReference>
<dbReference type="InterPro" id="IPR006223">
    <property type="entry name" value="GcvT"/>
</dbReference>
<evidence type="ECO:0000256" key="9">
    <source>
        <dbReference type="ARBA" id="ARBA00047665"/>
    </source>
</evidence>
<evidence type="ECO:0000256" key="4">
    <source>
        <dbReference type="ARBA" id="ARBA00011690"/>
    </source>
</evidence>
<evidence type="ECO:0000259" key="12">
    <source>
        <dbReference type="Pfam" id="PF01571"/>
    </source>
</evidence>
<dbReference type="NCBIfam" id="TIGR00528">
    <property type="entry name" value="gcvT"/>
    <property type="match status" value="1"/>
</dbReference>
<dbReference type="AlphaFoldDB" id="A0AAN9BCE1"/>
<dbReference type="EC" id="2.1.2.10" evidence="11"/>
<evidence type="ECO:0000256" key="8">
    <source>
        <dbReference type="ARBA" id="ARBA00023128"/>
    </source>
</evidence>
<evidence type="ECO:0000313" key="14">
    <source>
        <dbReference type="EMBL" id="KAK7102867.1"/>
    </source>
</evidence>
<dbReference type="GO" id="GO:0006546">
    <property type="term" value="P:glycine catabolic process"/>
    <property type="evidence" value="ECO:0007669"/>
    <property type="project" value="InterPro"/>
</dbReference>
<dbReference type="InterPro" id="IPR029043">
    <property type="entry name" value="GcvT/YgfZ_C"/>
</dbReference>
<dbReference type="GO" id="GO:0005739">
    <property type="term" value="C:mitochondrion"/>
    <property type="evidence" value="ECO:0007669"/>
    <property type="project" value="UniProtKB-SubCell"/>
</dbReference>
<evidence type="ECO:0000256" key="2">
    <source>
        <dbReference type="ARBA" id="ARBA00004173"/>
    </source>
</evidence>
<organism evidence="14 15">
    <name type="scientific">Littorina saxatilis</name>
    <dbReference type="NCBI Taxonomy" id="31220"/>
    <lineage>
        <taxon>Eukaryota</taxon>
        <taxon>Metazoa</taxon>
        <taxon>Spiralia</taxon>
        <taxon>Lophotrochozoa</taxon>
        <taxon>Mollusca</taxon>
        <taxon>Gastropoda</taxon>
        <taxon>Caenogastropoda</taxon>
        <taxon>Littorinimorpha</taxon>
        <taxon>Littorinoidea</taxon>
        <taxon>Littorinidae</taxon>
        <taxon>Littorina</taxon>
    </lineage>
</organism>
<dbReference type="NCBIfam" id="NF001567">
    <property type="entry name" value="PRK00389.1"/>
    <property type="match status" value="1"/>
</dbReference>
<comment type="subcellular location">
    <subcellularLocation>
        <location evidence="2 11">Mitochondrion</location>
    </subcellularLocation>
</comment>
<dbReference type="Gene3D" id="3.30.1360.120">
    <property type="entry name" value="Probable tRNA modification gtpase trme, domain 1"/>
    <property type="match status" value="1"/>
</dbReference>
<comment type="similarity">
    <text evidence="3 11">Belongs to the GcvT family.</text>
</comment>
<feature type="domain" description="Aminomethyltransferase C-terminal" evidence="13">
    <location>
        <begin position="317"/>
        <end position="395"/>
    </location>
</feature>
<keyword evidence="15" id="KW-1185">Reference proteome</keyword>
<dbReference type="Pfam" id="PF01571">
    <property type="entry name" value="GCV_T"/>
    <property type="match status" value="1"/>
</dbReference>
<gene>
    <name evidence="14" type="ORF">V1264_021026</name>
</gene>
<evidence type="ECO:0000313" key="15">
    <source>
        <dbReference type="Proteomes" id="UP001374579"/>
    </source>
</evidence>
<dbReference type="Gene3D" id="3.30.70.1400">
    <property type="entry name" value="Aminomethyltransferase beta-barrel domains"/>
    <property type="match status" value="1"/>
</dbReference>
<accession>A0AAN9BCE1</accession>